<evidence type="ECO:0000313" key="2">
    <source>
        <dbReference type="Proteomes" id="UP001485043"/>
    </source>
</evidence>
<dbReference type="AlphaFoldDB" id="A0AAW1RUA3"/>
<dbReference type="EMBL" id="JALJOV010001992">
    <property type="protein sequence ID" value="KAK9837043.1"/>
    <property type="molecule type" value="Genomic_DNA"/>
</dbReference>
<proteinExistence type="predicted"/>
<keyword evidence="2" id="KW-1185">Reference proteome</keyword>
<protein>
    <submittedName>
        <fullName evidence="1">Uncharacterized protein</fullName>
    </submittedName>
</protein>
<organism evidence="1 2">
    <name type="scientific">Apatococcus fuscideae</name>
    <dbReference type="NCBI Taxonomy" id="2026836"/>
    <lineage>
        <taxon>Eukaryota</taxon>
        <taxon>Viridiplantae</taxon>
        <taxon>Chlorophyta</taxon>
        <taxon>core chlorophytes</taxon>
        <taxon>Trebouxiophyceae</taxon>
        <taxon>Chlorellales</taxon>
        <taxon>Chlorellaceae</taxon>
        <taxon>Apatococcus</taxon>
    </lineage>
</organism>
<sequence length="108" mass="12738">MRLSVHVKHQYDEGSELDPKRTYAYPVLRCWPSLLVKETESSSLVVLRQYILTYLHEISLSFWCIHSWIRFAEVLERFRPDIYSGPNQISCRHSQLTAAPNRRDLQGC</sequence>
<evidence type="ECO:0000313" key="1">
    <source>
        <dbReference type="EMBL" id="KAK9837043.1"/>
    </source>
</evidence>
<comment type="caution">
    <text evidence="1">The sequence shown here is derived from an EMBL/GenBank/DDBJ whole genome shotgun (WGS) entry which is preliminary data.</text>
</comment>
<dbReference type="Proteomes" id="UP001485043">
    <property type="component" value="Unassembled WGS sequence"/>
</dbReference>
<gene>
    <name evidence="1" type="ORF">WJX84_006523</name>
</gene>
<accession>A0AAW1RUA3</accession>
<name>A0AAW1RUA3_9CHLO</name>
<reference evidence="1 2" key="1">
    <citation type="journal article" date="2024" name="Nat. Commun.">
        <title>Phylogenomics reveals the evolutionary origins of lichenization in chlorophyte algae.</title>
        <authorList>
            <person name="Puginier C."/>
            <person name="Libourel C."/>
            <person name="Otte J."/>
            <person name="Skaloud P."/>
            <person name="Haon M."/>
            <person name="Grisel S."/>
            <person name="Petersen M."/>
            <person name="Berrin J.G."/>
            <person name="Delaux P.M."/>
            <person name="Dal Grande F."/>
            <person name="Keller J."/>
        </authorList>
    </citation>
    <scope>NUCLEOTIDE SEQUENCE [LARGE SCALE GENOMIC DNA]</scope>
    <source>
        <strain evidence="1 2">SAG 2523</strain>
    </source>
</reference>